<dbReference type="GO" id="GO:0016589">
    <property type="term" value="C:NURF complex"/>
    <property type="evidence" value="ECO:0007669"/>
    <property type="project" value="TreeGrafter"/>
</dbReference>
<gene>
    <name evidence="2" type="ORF">MSPICULIGERA_LOCUS11621</name>
</gene>
<feature type="compositionally biased region" description="Low complexity" evidence="1">
    <location>
        <begin position="191"/>
        <end position="200"/>
    </location>
</feature>
<dbReference type="AlphaFoldDB" id="A0AA36CQ67"/>
<dbReference type="Proteomes" id="UP001177023">
    <property type="component" value="Unassembled WGS sequence"/>
</dbReference>
<evidence type="ECO:0000313" key="3">
    <source>
        <dbReference type="Proteomes" id="UP001177023"/>
    </source>
</evidence>
<evidence type="ECO:0000256" key="1">
    <source>
        <dbReference type="SAM" id="MobiDB-lite"/>
    </source>
</evidence>
<feature type="region of interest" description="Disordered" evidence="1">
    <location>
        <begin position="191"/>
        <end position="224"/>
    </location>
</feature>
<accession>A0AA36CQ67</accession>
<sequence length="224" mass="24072">MMRNVLGPSTSAADIHEPPANVASKVAEVFLTAGHAFQRLGDLTLQLHSADDSEESKWAEADVDALRESLTKFAHELDTISERVQSRTMQVIKTDIKRRMVVPTEPMQRHNLQPIPSPSLPGLKRPAGGPIQVQPQMPAKRLLSSTTKPPGFSSAPISRMGGLGGGMYSTARQAGSTTYAAPRLLNTQVGSSVTISSHSSNGPPQRTVPNEQYYSSQGAYIQNG</sequence>
<dbReference type="GO" id="GO:0071339">
    <property type="term" value="C:MLL1 complex"/>
    <property type="evidence" value="ECO:0007669"/>
    <property type="project" value="TreeGrafter"/>
</dbReference>
<reference evidence="2" key="1">
    <citation type="submission" date="2023-06" db="EMBL/GenBank/DDBJ databases">
        <authorList>
            <person name="Delattre M."/>
        </authorList>
    </citation>
    <scope>NUCLEOTIDE SEQUENCE</scope>
    <source>
        <strain evidence="2">AF72</strain>
    </source>
</reference>
<evidence type="ECO:0000313" key="2">
    <source>
        <dbReference type="EMBL" id="CAJ0573256.1"/>
    </source>
</evidence>
<protein>
    <submittedName>
        <fullName evidence="2">Uncharacterized protein</fullName>
    </submittedName>
</protein>
<dbReference type="PANTHER" id="PTHR21397">
    <property type="entry name" value="CHROMATIN COMPLEXES SUBUNIT BAP18-RELATED"/>
    <property type="match status" value="1"/>
</dbReference>
<name>A0AA36CQ67_9BILA</name>
<feature type="non-terminal residue" evidence="2">
    <location>
        <position position="1"/>
    </location>
</feature>
<organism evidence="2 3">
    <name type="scientific">Mesorhabditis spiculigera</name>
    <dbReference type="NCBI Taxonomy" id="96644"/>
    <lineage>
        <taxon>Eukaryota</taxon>
        <taxon>Metazoa</taxon>
        <taxon>Ecdysozoa</taxon>
        <taxon>Nematoda</taxon>
        <taxon>Chromadorea</taxon>
        <taxon>Rhabditida</taxon>
        <taxon>Rhabditina</taxon>
        <taxon>Rhabditomorpha</taxon>
        <taxon>Rhabditoidea</taxon>
        <taxon>Rhabditidae</taxon>
        <taxon>Mesorhabditinae</taxon>
        <taxon>Mesorhabditis</taxon>
    </lineage>
</organism>
<feature type="compositionally biased region" description="Polar residues" evidence="1">
    <location>
        <begin position="201"/>
        <end position="224"/>
    </location>
</feature>
<comment type="caution">
    <text evidence="2">The sequence shown here is derived from an EMBL/GenBank/DDBJ whole genome shotgun (WGS) entry which is preliminary data.</text>
</comment>
<keyword evidence="3" id="KW-1185">Reference proteome</keyword>
<dbReference type="EMBL" id="CATQJA010002617">
    <property type="protein sequence ID" value="CAJ0573256.1"/>
    <property type="molecule type" value="Genomic_DNA"/>
</dbReference>
<dbReference type="PANTHER" id="PTHR21397:SF2">
    <property type="entry name" value="CHROMATIN COMPLEXES SUBUNIT BAP18"/>
    <property type="match status" value="1"/>
</dbReference>
<proteinExistence type="predicted"/>